<dbReference type="PANTHER" id="PTHR47020">
    <property type="entry name" value="HILLARIN"/>
    <property type="match status" value="1"/>
</dbReference>
<dbReference type="Pfam" id="PF23265">
    <property type="entry name" value="Ig-like_KY"/>
    <property type="match status" value="1"/>
</dbReference>
<accession>A0ABQ9FP85</accession>
<sequence length="226" mass="25876">MTTEVRPELPEGYLGAQPKFSELGMSTDSHPDPEIEIKDNKVEITLKYTKPVKITHQLINTRTEADLADYVFVQTNSADQKISLVVHMPESDFYKLQIFALPLTDESKSLPNVFNYLIHCARVNNPVYPFPKQYAQWKEGCYIKEPVVLNSHSKLTNIKWKVRIPNAKNVAVVADGEWHHFEKKDDGNWEASFSLDKLRGKDAKVTLNGNFGDDESKYSTLLEYKI</sequence>
<dbReference type="EMBL" id="JARBDR010000246">
    <property type="protein sequence ID" value="KAJ8317518.1"/>
    <property type="molecule type" value="Genomic_DNA"/>
</dbReference>
<proteinExistence type="predicted"/>
<gene>
    <name evidence="3" type="ORF">KUTeg_005422</name>
</gene>
<evidence type="ECO:0000313" key="3">
    <source>
        <dbReference type="EMBL" id="KAJ8317518.1"/>
    </source>
</evidence>
<dbReference type="PANTHER" id="PTHR47020:SF1">
    <property type="entry name" value="HILLARIN"/>
    <property type="match status" value="1"/>
</dbReference>
<feature type="domain" description="KY-like immunoglobulin-like" evidence="2">
    <location>
        <begin position="10"/>
        <end position="131"/>
    </location>
</feature>
<evidence type="ECO:0000259" key="2">
    <source>
        <dbReference type="Pfam" id="PF23265"/>
    </source>
</evidence>
<dbReference type="InterPro" id="IPR053041">
    <property type="entry name" value="Transglut-like_Superfamily_Mod"/>
</dbReference>
<keyword evidence="4" id="KW-1185">Reference proteome</keyword>
<evidence type="ECO:0000256" key="1">
    <source>
        <dbReference type="SAM" id="MobiDB-lite"/>
    </source>
</evidence>
<protein>
    <recommendedName>
        <fullName evidence="2">KY-like immunoglobulin-like domain-containing protein</fullName>
    </recommendedName>
</protein>
<organism evidence="3 4">
    <name type="scientific">Tegillarca granosa</name>
    <name type="common">Malaysian cockle</name>
    <name type="synonym">Anadara granosa</name>
    <dbReference type="NCBI Taxonomy" id="220873"/>
    <lineage>
        <taxon>Eukaryota</taxon>
        <taxon>Metazoa</taxon>
        <taxon>Spiralia</taxon>
        <taxon>Lophotrochozoa</taxon>
        <taxon>Mollusca</taxon>
        <taxon>Bivalvia</taxon>
        <taxon>Autobranchia</taxon>
        <taxon>Pteriomorphia</taxon>
        <taxon>Arcoida</taxon>
        <taxon>Arcoidea</taxon>
        <taxon>Arcidae</taxon>
        <taxon>Tegillarca</taxon>
    </lineage>
</organism>
<name>A0ABQ9FP85_TEGGR</name>
<evidence type="ECO:0000313" key="4">
    <source>
        <dbReference type="Proteomes" id="UP001217089"/>
    </source>
</evidence>
<dbReference type="Proteomes" id="UP001217089">
    <property type="component" value="Unassembled WGS sequence"/>
</dbReference>
<reference evidence="3 4" key="1">
    <citation type="submission" date="2022-12" db="EMBL/GenBank/DDBJ databases">
        <title>Chromosome-level genome of Tegillarca granosa.</title>
        <authorList>
            <person name="Kim J."/>
        </authorList>
    </citation>
    <scope>NUCLEOTIDE SEQUENCE [LARGE SCALE GENOMIC DNA]</scope>
    <source>
        <strain evidence="3">Teg-2019</strain>
        <tissue evidence="3">Adductor muscle</tissue>
    </source>
</reference>
<dbReference type="InterPro" id="IPR056564">
    <property type="entry name" value="Ig-like_KY"/>
</dbReference>
<feature type="region of interest" description="Disordered" evidence="1">
    <location>
        <begin position="1"/>
        <end position="34"/>
    </location>
</feature>
<comment type="caution">
    <text evidence="3">The sequence shown here is derived from an EMBL/GenBank/DDBJ whole genome shotgun (WGS) entry which is preliminary data.</text>
</comment>